<dbReference type="GO" id="GO:0003700">
    <property type="term" value="F:DNA-binding transcription factor activity"/>
    <property type="evidence" value="ECO:0007669"/>
    <property type="project" value="InterPro"/>
</dbReference>
<reference evidence="7 10" key="1">
    <citation type="journal article" date="2014" name="Int. J. Syst. Evol. Microbiol.">
        <title>Complete genome sequence of Corynebacterium casei LMG S-19264T (=DSM 44701T), isolated from a smear-ripened cheese.</title>
        <authorList>
            <consortium name="US DOE Joint Genome Institute (JGI-PGF)"/>
            <person name="Walter F."/>
            <person name="Albersmeier A."/>
            <person name="Kalinowski J."/>
            <person name="Ruckert C."/>
        </authorList>
    </citation>
    <scope>NUCLEOTIDE SEQUENCE [LARGE SCALE GENOMIC DNA]</scope>
    <source>
        <strain evidence="7 10">JCM 4434</strain>
    </source>
</reference>
<protein>
    <submittedName>
        <fullName evidence="7">MerR family transcriptional regulator</fullName>
    </submittedName>
</protein>
<evidence type="ECO:0000313" key="7">
    <source>
        <dbReference type="EMBL" id="GGU88051.1"/>
    </source>
</evidence>
<accession>A0A1E7NF54</accession>
<evidence type="ECO:0000259" key="6">
    <source>
        <dbReference type="PROSITE" id="PS50937"/>
    </source>
</evidence>
<dbReference type="PANTHER" id="PTHR30204">
    <property type="entry name" value="REDOX-CYCLING DRUG-SENSING TRANSCRIPTIONAL ACTIVATOR SOXR"/>
    <property type="match status" value="1"/>
</dbReference>
<dbReference type="OrthoDB" id="3824912at2"/>
<dbReference type="PANTHER" id="PTHR30204:SF69">
    <property type="entry name" value="MERR-FAMILY TRANSCRIPTIONAL REGULATOR"/>
    <property type="match status" value="1"/>
</dbReference>
<organism evidence="8 9">
    <name type="scientific">Kitasatospora aureofaciens</name>
    <name type="common">Streptomyces aureofaciens</name>
    <dbReference type="NCBI Taxonomy" id="1894"/>
    <lineage>
        <taxon>Bacteria</taxon>
        <taxon>Bacillati</taxon>
        <taxon>Actinomycetota</taxon>
        <taxon>Actinomycetes</taxon>
        <taxon>Kitasatosporales</taxon>
        <taxon>Streptomycetaceae</taxon>
        <taxon>Kitasatospora</taxon>
    </lineage>
</organism>
<evidence type="ECO:0000313" key="8">
    <source>
        <dbReference type="EMBL" id="OEV39304.1"/>
    </source>
</evidence>
<keyword evidence="4" id="KW-0804">Transcription</keyword>
<dbReference type="InterPro" id="IPR047057">
    <property type="entry name" value="MerR_fam"/>
</dbReference>
<dbReference type="PRINTS" id="PR00040">
    <property type="entry name" value="HTHMERR"/>
</dbReference>
<gene>
    <name evidence="7" type="ORF">GCM10010502_45820</name>
    <name evidence="8" type="ORF">HS99_0000900</name>
</gene>
<dbReference type="Pfam" id="PF13411">
    <property type="entry name" value="MerR_1"/>
    <property type="match status" value="1"/>
</dbReference>
<dbReference type="RefSeq" id="WP_030284907.1">
    <property type="nucleotide sequence ID" value="NZ_BMUB01000011.1"/>
</dbReference>
<dbReference type="GeneID" id="97487600"/>
<sequence length="136" mass="14667">MRIGQLSQRTGTSERLIRYYESAGLLSSARLPNGYRDYEPSAEQTVRQIRALLAAGLPTRLIGQVLPCGQPDGPLLACPGVLTKLRTQLAELDRRAEELDQARDTLRRAIAATEQAGPPALQGSGRSAGRPSSTAR</sequence>
<evidence type="ECO:0000256" key="2">
    <source>
        <dbReference type="ARBA" id="ARBA00023015"/>
    </source>
</evidence>
<dbReference type="SUPFAM" id="SSF46955">
    <property type="entry name" value="Putative DNA-binding domain"/>
    <property type="match status" value="1"/>
</dbReference>
<evidence type="ECO:0000256" key="1">
    <source>
        <dbReference type="ARBA" id="ARBA00022491"/>
    </source>
</evidence>
<reference evidence="7" key="5">
    <citation type="submission" date="2020-09" db="EMBL/GenBank/DDBJ databases">
        <authorList>
            <person name="Sun Q."/>
            <person name="Ohkuma M."/>
        </authorList>
    </citation>
    <scope>NUCLEOTIDE SEQUENCE</scope>
    <source>
        <strain evidence="7">JCM 4434</strain>
    </source>
</reference>
<dbReference type="Proteomes" id="UP000610124">
    <property type="component" value="Unassembled WGS sequence"/>
</dbReference>
<evidence type="ECO:0000313" key="10">
    <source>
        <dbReference type="Proteomes" id="UP000610124"/>
    </source>
</evidence>
<dbReference type="Proteomes" id="UP000037395">
    <property type="component" value="Unassembled WGS sequence"/>
</dbReference>
<dbReference type="Gene3D" id="1.10.1660.10">
    <property type="match status" value="1"/>
</dbReference>
<reference evidence="8" key="3">
    <citation type="submission" date="2016-08" db="EMBL/GenBank/DDBJ databases">
        <title>Sequencing, Assembly and Comparative Genomics of S. aureofaciens ATCC 10762.</title>
        <authorList>
            <person name="Gradnigo J.S."/>
            <person name="Johnson N."/>
            <person name="Somerville G.A."/>
        </authorList>
    </citation>
    <scope>NUCLEOTIDE SEQUENCE [LARGE SCALE GENOMIC DNA]</scope>
    <source>
        <strain evidence="8">ATCC 10762</strain>
    </source>
</reference>
<proteinExistence type="predicted"/>
<feature type="domain" description="HTH merR-type" evidence="6">
    <location>
        <begin position="1"/>
        <end position="68"/>
    </location>
</feature>
<dbReference type="PROSITE" id="PS50937">
    <property type="entry name" value="HTH_MERR_2"/>
    <property type="match status" value="1"/>
</dbReference>
<keyword evidence="3" id="KW-0238">DNA-binding</keyword>
<dbReference type="AlphaFoldDB" id="A0A1E7NF54"/>
<dbReference type="EMBL" id="JPRF03000001">
    <property type="protein sequence ID" value="OEV39304.1"/>
    <property type="molecule type" value="Genomic_DNA"/>
</dbReference>
<evidence type="ECO:0000256" key="5">
    <source>
        <dbReference type="SAM" id="MobiDB-lite"/>
    </source>
</evidence>
<dbReference type="CDD" id="cd01282">
    <property type="entry name" value="HTH_MerR-like_sg3"/>
    <property type="match status" value="1"/>
</dbReference>
<keyword evidence="9" id="KW-1185">Reference proteome</keyword>
<dbReference type="SMART" id="SM00422">
    <property type="entry name" value="HTH_MERR"/>
    <property type="match status" value="1"/>
</dbReference>
<evidence type="ECO:0000256" key="4">
    <source>
        <dbReference type="ARBA" id="ARBA00023163"/>
    </source>
</evidence>
<dbReference type="GO" id="GO:0003677">
    <property type="term" value="F:DNA binding"/>
    <property type="evidence" value="ECO:0007669"/>
    <property type="project" value="UniProtKB-KW"/>
</dbReference>
<keyword evidence="1" id="KW-0678">Repressor</keyword>
<dbReference type="InterPro" id="IPR009061">
    <property type="entry name" value="DNA-bd_dom_put_sf"/>
</dbReference>
<evidence type="ECO:0000313" key="9">
    <source>
        <dbReference type="Proteomes" id="UP000037395"/>
    </source>
</evidence>
<accession>A0A8H9LRA9</accession>
<name>A0A1E7NF54_KITAU</name>
<evidence type="ECO:0000256" key="3">
    <source>
        <dbReference type="ARBA" id="ARBA00023125"/>
    </source>
</evidence>
<keyword evidence="2" id="KW-0805">Transcription regulation</keyword>
<feature type="region of interest" description="Disordered" evidence="5">
    <location>
        <begin position="107"/>
        <end position="136"/>
    </location>
</feature>
<comment type="caution">
    <text evidence="8">The sequence shown here is derived from an EMBL/GenBank/DDBJ whole genome shotgun (WGS) entry which is preliminary data.</text>
</comment>
<dbReference type="InterPro" id="IPR000551">
    <property type="entry name" value="MerR-type_HTH_dom"/>
</dbReference>
<reference evidence="9" key="4">
    <citation type="submission" date="2016-08" db="EMBL/GenBank/DDBJ databases">
        <title>Sequencing, assembly and comparative genomics of S. aureofaciens ATCC 10762.</title>
        <authorList>
            <person name="Gradnigo J.S."/>
            <person name="Johnson N."/>
            <person name="Somerville G.A."/>
        </authorList>
    </citation>
    <scope>NUCLEOTIDE SEQUENCE [LARGE SCALE GENOMIC DNA]</scope>
    <source>
        <strain evidence="9">ATCC 10762 / DSM 40127 / CCM 3239 / JCM 4008 / LMG 5968 / NBRC 12843 / NCIMB 8234 / A-377</strain>
    </source>
</reference>
<dbReference type="EMBL" id="BMUB01000011">
    <property type="protein sequence ID" value="GGU88051.1"/>
    <property type="molecule type" value="Genomic_DNA"/>
</dbReference>
<reference evidence="8 9" key="2">
    <citation type="submission" date="2014-07" db="EMBL/GenBank/DDBJ databases">
        <authorList>
            <person name="Zhang J.E."/>
            <person name="Yang H."/>
            <person name="Guo J."/>
            <person name="Deng Z."/>
            <person name="Luo H."/>
            <person name="Luo M."/>
            <person name="Zhao B."/>
        </authorList>
    </citation>
    <scope>NUCLEOTIDE SEQUENCE [LARGE SCALE GENOMIC DNA]</scope>
    <source>
        <strain evidence="8">ATCC 10762</strain>
        <strain evidence="9">ATCC 10762 / DSM 40127 / CCM 3239 / JCM 4008 / LMG 5968 / NBRC 12843 / NCIMB 8234 / A-377</strain>
    </source>
</reference>